<dbReference type="AlphaFoldDB" id="A0A9P6EWN7"/>
<accession>A0A9P6EWN7</accession>
<feature type="compositionally biased region" description="Low complexity" evidence="1">
    <location>
        <begin position="268"/>
        <end position="278"/>
    </location>
</feature>
<dbReference type="Proteomes" id="UP000723463">
    <property type="component" value="Unassembled WGS sequence"/>
</dbReference>
<gene>
    <name evidence="2" type="ORF">EC957_007828</name>
</gene>
<proteinExistence type="predicted"/>
<feature type="compositionally biased region" description="Low complexity" evidence="1">
    <location>
        <begin position="78"/>
        <end position="94"/>
    </location>
</feature>
<feature type="region of interest" description="Disordered" evidence="1">
    <location>
        <begin position="61"/>
        <end position="98"/>
    </location>
</feature>
<dbReference type="EMBL" id="JAAAXW010000374">
    <property type="protein sequence ID" value="KAF9537674.1"/>
    <property type="molecule type" value="Genomic_DNA"/>
</dbReference>
<feature type="compositionally biased region" description="Acidic residues" evidence="1">
    <location>
        <begin position="1"/>
        <end position="13"/>
    </location>
</feature>
<feature type="compositionally biased region" description="Polar residues" evidence="1">
    <location>
        <begin position="254"/>
        <end position="267"/>
    </location>
</feature>
<evidence type="ECO:0000313" key="3">
    <source>
        <dbReference type="Proteomes" id="UP000723463"/>
    </source>
</evidence>
<name>A0A9P6EWN7_9FUNG</name>
<feature type="region of interest" description="Disordered" evidence="1">
    <location>
        <begin position="254"/>
        <end position="278"/>
    </location>
</feature>
<feature type="region of interest" description="Disordered" evidence="1">
    <location>
        <begin position="1"/>
        <end position="49"/>
    </location>
</feature>
<protein>
    <submittedName>
        <fullName evidence="2">Uncharacterized protein</fullName>
    </submittedName>
</protein>
<keyword evidence="3" id="KW-1185">Reference proteome</keyword>
<sequence>MAIFDDDDNDSDNGSEFSSYSNSNDESDDEPDDKSEQVPKSNDWLRVANTSMSYKGKNVMRVDESDDEEVGLRSPGGPFTSSFIASPSSTSTFPLQDGPTTPARPYGMMASSVFPSQVSQSQVVEHVHTNLPTLMRGFPNRLTRSTSFSKYSTQGISTPTACVQYQTPSGYAYVSQTAFEPAHGQRIPAPLQQHQATHGSLHHRTTPGTLQYHPTVPGAHHYQYTIPEPLHYHQTTPGYHTYSSPHGGLVASPTVSSNPTDQYSSIWSSTPATSHAASSNISVTSAQAKKLIEENDLQSPPEWRLLYRTIPLGQLPSVEDCENLAPPRLKILAIVPYRKVLHTSTPDTSAEPVTEPSPSS</sequence>
<evidence type="ECO:0000256" key="1">
    <source>
        <dbReference type="SAM" id="MobiDB-lite"/>
    </source>
</evidence>
<comment type="caution">
    <text evidence="2">The sequence shown here is derived from an EMBL/GenBank/DDBJ whole genome shotgun (WGS) entry which is preliminary data.</text>
</comment>
<feature type="compositionally biased region" description="Low complexity" evidence="1">
    <location>
        <begin position="14"/>
        <end position="24"/>
    </location>
</feature>
<reference evidence="2" key="1">
    <citation type="journal article" date="2020" name="Fungal Divers.">
        <title>Resolving the Mortierellaceae phylogeny through synthesis of multi-gene phylogenetics and phylogenomics.</title>
        <authorList>
            <person name="Vandepol N."/>
            <person name="Liber J."/>
            <person name="Desiro A."/>
            <person name="Na H."/>
            <person name="Kennedy M."/>
            <person name="Barry K."/>
            <person name="Grigoriev I.V."/>
            <person name="Miller A.N."/>
            <person name="O'Donnell K."/>
            <person name="Stajich J.E."/>
            <person name="Bonito G."/>
        </authorList>
    </citation>
    <scope>NUCLEOTIDE SEQUENCE</scope>
    <source>
        <strain evidence="2">NRRL 2591</strain>
    </source>
</reference>
<evidence type="ECO:0000313" key="2">
    <source>
        <dbReference type="EMBL" id="KAF9537674.1"/>
    </source>
</evidence>
<organism evidence="2 3">
    <name type="scientific">Mortierella hygrophila</name>
    <dbReference type="NCBI Taxonomy" id="979708"/>
    <lineage>
        <taxon>Eukaryota</taxon>
        <taxon>Fungi</taxon>
        <taxon>Fungi incertae sedis</taxon>
        <taxon>Mucoromycota</taxon>
        <taxon>Mortierellomycotina</taxon>
        <taxon>Mortierellomycetes</taxon>
        <taxon>Mortierellales</taxon>
        <taxon>Mortierellaceae</taxon>
        <taxon>Mortierella</taxon>
    </lineage>
</organism>